<feature type="compositionally biased region" description="Polar residues" evidence="2">
    <location>
        <begin position="97"/>
        <end position="113"/>
    </location>
</feature>
<organism evidence="5 6">
    <name type="scientific">Aquilegia coerulea</name>
    <name type="common">Rocky mountain columbine</name>
    <dbReference type="NCBI Taxonomy" id="218851"/>
    <lineage>
        <taxon>Eukaryota</taxon>
        <taxon>Viridiplantae</taxon>
        <taxon>Streptophyta</taxon>
        <taxon>Embryophyta</taxon>
        <taxon>Tracheophyta</taxon>
        <taxon>Spermatophyta</taxon>
        <taxon>Magnoliopsida</taxon>
        <taxon>Ranunculales</taxon>
        <taxon>Ranunculaceae</taxon>
        <taxon>Thalictroideae</taxon>
        <taxon>Aquilegia</taxon>
    </lineage>
</organism>
<dbReference type="Pfam" id="PF01846">
    <property type="entry name" value="FF"/>
    <property type="match status" value="5"/>
</dbReference>
<dbReference type="GO" id="GO:0005634">
    <property type="term" value="C:nucleus"/>
    <property type="evidence" value="ECO:0007669"/>
    <property type="project" value="TreeGrafter"/>
</dbReference>
<dbReference type="Proteomes" id="UP000230069">
    <property type="component" value="Unassembled WGS sequence"/>
</dbReference>
<dbReference type="Gene3D" id="1.10.10.440">
    <property type="entry name" value="FF domain"/>
    <property type="match status" value="5"/>
</dbReference>
<evidence type="ECO:0000259" key="3">
    <source>
        <dbReference type="PROSITE" id="PS50020"/>
    </source>
</evidence>
<dbReference type="EMBL" id="KZ305052">
    <property type="protein sequence ID" value="PIA35464.1"/>
    <property type="molecule type" value="Genomic_DNA"/>
</dbReference>
<dbReference type="InterPro" id="IPR045148">
    <property type="entry name" value="TCRG1-like"/>
</dbReference>
<dbReference type="OrthoDB" id="187617at2759"/>
<dbReference type="GO" id="GO:0003712">
    <property type="term" value="F:transcription coregulator activity"/>
    <property type="evidence" value="ECO:0007669"/>
    <property type="project" value="TreeGrafter"/>
</dbReference>
<dbReference type="FunFam" id="1.10.10.440:FF:000020">
    <property type="entry name" value="Pre-mRNA-processing protein 40C"/>
    <property type="match status" value="1"/>
</dbReference>
<dbReference type="InterPro" id="IPR002713">
    <property type="entry name" value="FF_domain"/>
</dbReference>
<dbReference type="Pfam" id="PF00397">
    <property type="entry name" value="WW"/>
    <property type="match status" value="2"/>
</dbReference>
<keyword evidence="6" id="KW-1185">Reference proteome</keyword>
<feature type="compositionally biased region" description="Basic and acidic residues" evidence="2">
    <location>
        <begin position="973"/>
        <end position="983"/>
    </location>
</feature>
<protein>
    <recommendedName>
        <fullName evidence="7">WW domain-containing protein</fullName>
    </recommendedName>
</protein>
<dbReference type="FunFam" id="1.10.10.440:FF:000021">
    <property type="entry name" value="pre-mRNA-processing protein 40C isoform X1"/>
    <property type="match status" value="1"/>
</dbReference>
<dbReference type="STRING" id="218851.A0A2G5CW07"/>
<dbReference type="InParanoid" id="A0A2G5CW07"/>
<dbReference type="Gene3D" id="2.20.70.10">
    <property type="match status" value="2"/>
</dbReference>
<evidence type="ECO:0000256" key="2">
    <source>
        <dbReference type="SAM" id="MobiDB-lite"/>
    </source>
</evidence>
<evidence type="ECO:0000313" key="5">
    <source>
        <dbReference type="EMBL" id="PIA35464.1"/>
    </source>
</evidence>
<feature type="region of interest" description="Disordered" evidence="2">
    <location>
        <begin position="803"/>
        <end position="822"/>
    </location>
</feature>
<evidence type="ECO:0000256" key="1">
    <source>
        <dbReference type="ARBA" id="ARBA00022737"/>
    </source>
</evidence>
<feature type="domain" description="FF" evidence="4">
    <location>
        <begin position="734"/>
        <end position="788"/>
    </location>
</feature>
<feature type="compositionally biased region" description="Low complexity" evidence="2">
    <location>
        <begin position="323"/>
        <end position="332"/>
    </location>
</feature>
<proteinExistence type="predicted"/>
<feature type="compositionally biased region" description="Basic and acidic residues" evidence="2">
    <location>
        <begin position="565"/>
        <end position="576"/>
    </location>
</feature>
<dbReference type="PROSITE" id="PS01159">
    <property type="entry name" value="WW_DOMAIN_1"/>
    <property type="match status" value="2"/>
</dbReference>
<feature type="region of interest" description="Disordered" evidence="2">
    <location>
        <begin position="302"/>
        <end position="356"/>
    </location>
</feature>
<feature type="domain" description="FF" evidence="4">
    <location>
        <begin position="599"/>
        <end position="653"/>
    </location>
</feature>
<evidence type="ECO:0000259" key="4">
    <source>
        <dbReference type="PROSITE" id="PS51676"/>
    </source>
</evidence>
<feature type="region of interest" description="Disordered" evidence="2">
    <location>
        <begin position="493"/>
        <end position="519"/>
    </location>
</feature>
<dbReference type="InterPro" id="IPR001202">
    <property type="entry name" value="WW_dom"/>
</dbReference>
<feature type="region of interest" description="Disordered" evidence="2">
    <location>
        <begin position="97"/>
        <end position="129"/>
    </location>
</feature>
<feature type="region of interest" description="Disordered" evidence="2">
    <location>
        <begin position="531"/>
        <end position="599"/>
    </location>
</feature>
<gene>
    <name evidence="5" type="ORF">AQUCO_03500079v1</name>
</gene>
<feature type="domain" description="WW" evidence="3">
    <location>
        <begin position="373"/>
        <end position="406"/>
    </location>
</feature>
<dbReference type="SMART" id="SM00441">
    <property type="entry name" value="FF"/>
    <property type="match status" value="5"/>
</dbReference>
<feature type="compositionally biased region" description="Polar residues" evidence="2">
    <location>
        <begin position="13"/>
        <end position="22"/>
    </location>
</feature>
<dbReference type="InterPro" id="IPR036020">
    <property type="entry name" value="WW_dom_sf"/>
</dbReference>
<dbReference type="PANTHER" id="PTHR15377">
    <property type="entry name" value="TRANSCRIPTION ELONGATION REGULATOR 1"/>
    <property type="match status" value="1"/>
</dbReference>
<feature type="compositionally biased region" description="Polar residues" evidence="2">
    <location>
        <begin position="333"/>
        <end position="348"/>
    </location>
</feature>
<dbReference type="PROSITE" id="PS51676">
    <property type="entry name" value="FF"/>
    <property type="match status" value="5"/>
</dbReference>
<dbReference type="AlphaFoldDB" id="A0A2G5CW07"/>
<dbReference type="SMART" id="SM00456">
    <property type="entry name" value="WW"/>
    <property type="match status" value="2"/>
</dbReference>
<dbReference type="FunCoup" id="A0A2G5CW07">
    <property type="interactions" value="3243"/>
</dbReference>
<feature type="domain" description="WW" evidence="3">
    <location>
        <begin position="431"/>
        <end position="458"/>
    </location>
</feature>
<reference evidence="5 6" key="1">
    <citation type="submission" date="2017-09" db="EMBL/GenBank/DDBJ databases">
        <title>WGS assembly of Aquilegia coerulea Goldsmith.</title>
        <authorList>
            <person name="Hodges S."/>
            <person name="Kramer E."/>
            <person name="Nordborg M."/>
            <person name="Tomkins J."/>
            <person name="Borevitz J."/>
            <person name="Derieg N."/>
            <person name="Yan J."/>
            <person name="Mihaltcheva S."/>
            <person name="Hayes R.D."/>
            <person name="Rokhsar D."/>
        </authorList>
    </citation>
    <scope>NUCLEOTIDE SEQUENCE [LARGE SCALE GENOMIC DNA]</scope>
    <source>
        <strain evidence="6">cv. Goldsmith</strain>
    </source>
</reference>
<dbReference type="SUPFAM" id="SSF81698">
    <property type="entry name" value="FF domain"/>
    <property type="match status" value="5"/>
</dbReference>
<dbReference type="PANTHER" id="PTHR15377:SF3">
    <property type="entry name" value="WW DOMAIN-CONTAINING PROTEIN"/>
    <property type="match status" value="1"/>
</dbReference>
<feature type="region of interest" description="Disordered" evidence="2">
    <location>
        <begin position="966"/>
        <end position="1003"/>
    </location>
</feature>
<dbReference type="SUPFAM" id="SSF51045">
    <property type="entry name" value="WW domain"/>
    <property type="match status" value="2"/>
</dbReference>
<feature type="domain" description="FF" evidence="4">
    <location>
        <begin position="896"/>
        <end position="961"/>
    </location>
</feature>
<evidence type="ECO:0000313" key="6">
    <source>
        <dbReference type="Proteomes" id="UP000230069"/>
    </source>
</evidence>
<feature type="compositionally biased region" description="Low complexity" evidence="2">
    <location>
        <begin position="535"/>
        <end position="550"/>
    </location>
</feature>
<sequence length="1003" mass="110733">MSSPAWSPRDTHSTTGITQQVSVSGPTATLISQTSAPSASCVDSQTLKSPSKNASVSFQEYCLANHSATHHHIAPPPSFSYGAVPKPISTSEISQEASSTPVMKSSPTASNAVIQPPGPGKSPGTGPSFSYNIVINNNVGSSAGQQFQSNTNASTAALREGGTCIVSSSGSQSLSVAAHSSLSSSSTAATPNLYPTTMWMPTPSFTAHPGMGGSPATPGPPGIHLSGPFCSNNTVRSMSPVMPFTATLPPNSVAQQIYPTFQSLPAMAPPPQAHWLQPPQIAGIQRPQYLQYPAMITNPFPLPVRGQPHPSFSLPDSQPPGISPLGPSGGTSLDSMGSVQHVRSSGMQSELPPPGTDYEKKADDNGGHITVSNEEAEAWTAHKTDTGAVYYYNAVTGESTYEQPHGYKGEPDKVTVQSTPVSWDKLGTTDWALVTTDDGKKYYYNNKTKVSSWQVPVEVTEWMKKRHEGDPLRANTMSMQNSSMLPEKGPVSISLNTPAINNGGRDATALRPSALPGSSSALDMIKKKLQDPGMPIASSPLPASSGPSTSDANGLRVVDATVKGPQDEDSKDKQKDANGGGNFSDSSSDSEDVDSGPTKEECIIKFKEMLKERRVAPFSKWEKELPKILFDPRFKAIPSHSARRSLFEHYVRTRAEEERKEKRAAQKAAVEGFRKLLEEASEDIDHKTDYQSFKEKWGSDPRFEALDRKEREVLLNERVLALRRAVEEKLQATRAAASSSFKSMLRDKSDITSNTRWSRVKDSLRSDPRYKSVRHEDRELLFNEYISELRAAEEEVYRATKAKREGQDKLKEREREMRKRKEREEEEVERVRTKVRRNEALSSYQALLVETIKDPQASWTESKPKLEKDPQERALNPALEKSDLEKLFREHVKTLYERCARDFQALLAEVISTEAATQATEDGKSYLTSWSTAKRILKTDPRYSKMPRKDRESLWWRYAEEIQRKRKLASDPTDDRLNTEKGCRNSLESVRSPAESRRIRERR</sequence>
<feature type="domain" description="FF" evidence="4">
    <location>
        <begin position="837"/>
        <end position="894"/>
    </location>
</feature>
<dbReference type="InterPro" id="IPR036517">
    <property type="entry name" value="FF_domain_sf"/>
</dbReference>
<evidence type="ECO:0008006" key="7">
    <source>
        <dbReference type="Google" id="ProtNLM"/>
    </source>
</evidence>
<feature type="compositionally biased region" description="Basic and acidic residues" evidence="2">
    <location>
        <begin position="994"/>
        <end position="1003"/>
    </location>
</feature>
<accession>A0A2G5CW07</accession>
<dbReference type="GO" id="GO:0070063">
    <property type="term" value="F:RNA polymerase binding"/>
    <property type="evidence" value="ECO:0007669"/>
    <property type="project" value="InterPro"/>
</dbReference>
<feature type="domain" description="FF" evidence="4">
    <location>
        <begin position="666"/>
        <end position="721"/>
    </location>
</feature>
<name>A0A2G5CW07_AQUCA</name>
<dbReference type="FunFam" id="1.10.10.440:FF:000028">
    <property type="entry name" value="Pre-mRNA-processing protein 40C"/>
    <property type="match status" value="1"/>
</dbReference>
<feature type="region of interest" description="Disordered" evidence="2">
    <location>
        <begin position="1"/>
        <end position="22"/>
    </location>
</feature>
<keyword evidence="1" id="KW-0677">Repeat</keyword>
<dbReference type="CDD" id="cd00201">
    <property type="entry name" value="WW"/>
    <property type="match status" value="2"/>
</dbReference>
<dbReference type="PROSITE" id="PS50020">
    <property type="entry name" value="WW_DOMAIN_2"/>
    <property type="match status" value="2"/>
</dbReference>